<dbReference type="InterPro" id="IPR001087">
    <property type="entry name" value="GDSL"/>
</dbReference>
<dbReference type="Gene3D" id="3.40.50.1110">
    <property type="entry name" value="SGNH hydrolase"/>
    <property type="match status" value="1"/>
</dbReference>
<dbReference type="Proteomes" id="UP000636709">
    <property type="component" value="Unassembled WGS sequence"/>
</dbReference>
<evidence type="ECO:0000256" key="1">
    <source>
        <dbReference type="ARBA" id="ARBA00008668"/>
    </source>
</evidence>
<reference evidence="3" key="1">
    <citation type="submission" date="2020-07" db="EMBL/GenBank/DDBJ databases">
        <title>Genome sequence and genetic diversity analysis of an under-domesticated orphan crop, white fonio (Digitaria exilis).</title>
        <authorList>
            <person name="Bennetzen J.L."/>
            <person name="Chen S."/>
            <person name="Ma X."/>
            <person name="Wang X."/>
            <person name="Yssel A.E.J."/>
            <person name="Chaluvadi S.R."/>
            <person name="Johnson M."/>
            <person name="Gangashetty P."/>
            <person name="Hamidou F."/>
            <person name="Sanogo M.D."/>
            <person name="Zwaenepoel A."/>
            <person name="Wallace J."/>
            <person name="Van De Peer Y."/>
            <person name="Van Deynze A."/>
        </authorList>
    </citation>
    <scope>NUCLEOTIDE SEQUENCE</scope>
    <source>
        <tissue evidence="3">Leaves</tissue>
    </source>
</reference>
<dbReference type="Pfam" id="PF00657">
    <property type="entry name" value="Lipase_GDSL"/>
    <property type="match status" value="1"/>
</dbReference>
<accession>A0A835KQ78</accession>
<proteinExistence type="inferred from homology"/>
<evidence type="ECO:0000313" key="4">
    <source>
        <dbReference type="Proteomes" id="UP000636709"/>
    </source>
</evidence>
<dbReference type="PANTHER" id="PTHR22835:SF659">
    <property type="entry name" value="GDSL LIPASE_ACYLHYDROLASE, PUTATIVE (AFU_ORTHOLOGUE AFUA_2G00510)-RELATED"/>
    <property type="match status" value="1"/>
</dbReference>
<dbReference type="EMBL" id="JACEFO010000934">
    <property type="protein sequence ID" value="KAF8752445.1"/>
    <property type="molecule type" value="Genomic_DNA"/>
</dbReference>
<name>A0A835KQ78_9POAL</name>
<keyword evidence="4" id="KW-1185">Reference proteome</keyword>
<evidence type="ECO:0008006" key="5">
    <source>
        <dbReference type="Google" id="ProtNLM"/>
    </source>
</evidence>
<protein>
    <recommendedName>
        <fullName evidence="5">GDSL esterase/lipase</fullName>
    </recommendedName>
</protein>
<gene>
    <name evidence="3" type="ORF">HU200_011944</name>
</gene>
<dbReference type="PANTHER" id="PTHR22835">
    <property type="entry name" value="ZINC FINGER FYVE DOMAIN CONTAINING PROTEIN"/>
    <property type="match status" value="1"/>
</dbReference>
<dbReference type="InterPro" id="IPR036514">
    <property type="entry name" value="SGNH_hydro_sf"/>
</dbReference>
<dbReference type="AlphaFoldDB" id="A0A835KQ78"/>
<dbReference type="GO" id="GO:0016788">
    <property type="term" value="F:hydrolase activity, acting on ester bonds"/>
    <property type="evidence" value="ECO:0007669"/>
    <property type="project" value="InterPro"/>
</dbReference>
<sequence>MRVGPRRHRSCLPTPAMAIAHAPQRRRGVLLLLLVAALPAALLPATCAAARSKKSYTAIFSFGDSLSDAGNLIVNGTPKALTTARPPYGMTFSASPPAAAPTAASSSTSSVLYPCISLCCVRHPWRWSEHFGLPLPPPSQAQGKDFRKGANFAITGATALEYSFFKAHGIDQRIWNTGSINTQIGWLENMKPSLCKSDKECKDYFSKSLFVVGEFGGNDYNAPLFSGVPFF</sequence>
<organism evidence="3 4">
    <name type="scientific">Digitaria exilis</name>
    <dbReference type="NCBI Taxonomy" id="1010633"/>
    <lineage>
        <taxon>Eukaryota</taxon>
        <taxon>Viridiplantae</taxon>
        <taxon>Streptophyta</taxon>
        <taxon>Embryophyta</taxon>
        <taxon>Tracheophyta</taxon>
        <taxon>Spermatophyta</taxon>
        <taxon>Magnoliopsida</taxon>
        <taxon>Liliopsida</taxon>
        <taxon>Poales</taxon>
        <taxon>Poaceae</taxon>
        <taxon>PACMAD clade</taxon>
        <taxon>Panicoideae</taxon>
        <taxon>Panicodae</taxon>
        <taxon>Paniceae</taxon>
        <taxon>Anthephorinae</taxon>
        <taxon>Digitaria</taxon>
    </lineage>
</organism>
<comment type="similarity">
    <text evidence="1">Belongs to the 'GDSL' lipolytic enzyme family.</text>
</comment>
<keyword evidence="2" id="KW-0325">Glycoprotein</keyword>
<evidence type="ECO:0000256" key="2">
    <source>
        <dbReference type="ARBA" id="ARBA00023180"/>
    </source>
</evidence>
<evidence type="ECO:0000313" key="3">
    <source>
        <dbReference type="EMBL" id="KAF8752445.1"/>
    </source>
</evidence>
<comment type="caution">
    <text evidence="3">The sequence shown here is derived from an EMBL/GenBank/DDBJ whole genome shotgun (WGS) entry which is preliminary data.</text>
</comment>
<dbReference type="OrthoDB" id="689915at2759"/>